<dbReference type="GO" id="GO:0003677">
    <property type="term" value="F:DNA binding"/>
    <property type="evidence" value="ECO:0007669"/>
    <property type="project" value="InterPro"/>
</dbReference>
<dbReference type="RefSeq" id="WP_004562308.1">
    <property type="nucleotide sequence ID" value="NZ_AOUO01000749.1"/>
</dbReference>
<dbReference type="PANTHER" id="PTHR35010">
    <property type="entry name" value="BLL4672 PROTEIN-RELATED"/>
    <property type="match status" value="1"/>
</dbReference>
<evidence type="ECO:0000313" key="3">
    <source>
        <dbReference type="EMBL" id="EOD58669.1"/>
    </source>
</evidence>
<proteinExistence type="predicted"/>
<dbReference type="Gene3D" id="1.10.260.40">
    <property type="entry name" value="lambda repressor-like DNA-binding domains"/>
    <property type="match status" value="1"/>
</dbReference>
<evidence type="ECO:0000259" key="2">
    <source>
        <dbReference type="PROSITE" id="PS50943"/>
    </source>
</evidence>
<feature type="region of interest" description="Disordered" evidence="1">
    <location>
        <begin position="275"/>
        <end position="304"/>
    </location>
</feature>
<dbReference type="eggNOG" id="COG1396">
    <property type="taxonomic scope" value="Bacteria"/>
</dbReference>
<dbReference type="PROSITE" id="PS50943">
    <property type="entry name" value="HTH_CROC1"/>
    <property type="match status" value="1"/>
</dbReference>
<accession>R1HJQ7</accession>
<dbReference type="Proteomes" id="UP000014139">
    <property type="component" value="Unassembled WGS sequence"/>
</dbReference>
<dbReference type="SUPFAM" id="SSF47413">
    <property type="entry name" value="lambda repressor-like DNA-binding domains"/>
    <property type="match status" value="1"/>
</dbReference>
<gene>
    <name evidence="3" type="ORF">H480_42920</name>
</gene>
<sequence>MEPTGRPKELGDFLKARRAQLTPGEVGLPDTRRRVAGLRREEVAQLAAISVDYLTRLEQGRVQASASVLATLAKALRLSDDQQAYVYELAAKPFRRPRRRPGEKLRPAMKRLLDQLAETPAMVLGRRLDIVAWNDSAAALFTDFSRYPAARRNYVYLLFADAAMRALHVSWEEAARTAVAALHLEAAQDPDAPELADLVGELAVHHPEFRTWWAAHHVTSAAFGVKRYRHPVVGNLALDCDMWESPDGSGQRLMVLTAEPGSASHEALRILASWTAESPGGGRDAGEGRADGVPEVGDLDAQLP</sequence>
<comment type="caution">
    <text evidence="3">The sequence shown here is derived from an EMBL/GenBank/DDBJ whole genome shotgun (WGS) entry which is preliminary data.</text>
</comment>
<evidence type="ECO:0000256" key="1">
    <source>
        <dbReference type="SAM" id="MobiDB-lite"/>
    </source>
</evidence>
<name>R1HJQ7_9PSEU</name>
<dbReference type="AlphaFoldDB" id="R1HJQ7"/>
<dbReference type="CDD" id="cd00093">
    <property type="entry name" value="HTH_XRE"/>
    <property type="match status" value="1"/>
</dbReference>
<dbReference type="Pfam" id="PF13560">
    <property type="entry name" value="HTH_31"/>
    <property type="match status" value="1"/>
</dbReference>
<protein>
    <submittedName>
        <fullName evidence="3">Helix-turn-helix domain-containing protein</fullName>
    </submittedName>
</protein>
<dbReference type="InterPro" id="IPR041413">
    <property type="entry name" value="MLTR_LBD"/>
</dbReference>
<dbReference type="InterPro" id="IPR001387">
    <property type="entry name" value="Cro/C1-type_HTH"/>
</dbReference>
<dbReference type="InterPro" id="IPR010982">
    <property type="entry name" value="Lambda_DNA-bd_dom_sf"/>
</dbReference>
<dbReference type="OrthoDB" id="4790304at2"/>
<dbReference type="Pfam" id="PF17765">
    <property type="entry name" value="MLTR_LBD"/>
    <property type="match status" value="1"/>
</dbReference>
<feature type="domain" description="HTH cro/C1-type" evidence="2">
    <location>
        <begin position="33"/>
        <end position="83"/>
    </location>
</feature>
<dbReference type="Gene3D" id="3.30.450.180">
    <property type="match status" value="1"/>
</dbReference>
<reference evidence="3 4" key="1">
    <citation type="submission" date="2013-02" db="EMBL/GenBank/DDBJ databases">
        <title>Draft genome sequence of Amycolatopsis vancoresmycina strain DSM 44592T.</title>
        <authorList>
            <person name="Kumar S."/>
            <person name="Kaur N."/>
            <person name="Kaur C."/>
            <person name="Raghava G.P.S."/>
            <person name="Mayilraj S."/>
        </authorList>
    </citation>
    <scope>NUCLEOTIDE SEQUENCE [LARGE SCALE GENOMIC DNA]</scope>
    <source>
        <strain evidence="3 4">DSM 44592</strain>
    </source>
</reference>
<dbReference type="EMBL" id="AOUO01000749">
    <property type="protein sequence ID" value="EOD58669.1"/>
    <property type="molecule type" value="Genomic_DNA"/>
</dbReference>
<evidence type="ECO:0000313" key="4">
    <source>
        <dbReference type="Proteomes" id="UP000014139"/>
    </source>
</evidence>
<dbReference type="PANTHER" id="PTHR35010:SF2">
    <property type="entry name" value="BLL4672 PROTEIN"/>
    <property type="match status" value="1"/>
</dbReference>
<keyword evidence="4" id="KW-1185">Reference proteome</keyword>
<dbReference type="SMART" id="SM00530">
    <property type="entry name" value="HTH_XRE"/>
    <property type="match status" value="1"/>
</dbReference>
<organism evidence="3 4">
    <name type="scientific">Amycolatopsis vancoresmycina DSM 44592</name>
    <dbReference type="NCBI Taxonomy" id="1292037"/>
    <lineage>
        <taxon>Bacteria</taxon>
        <taxon>Bacillati</taxon>
        <taxon>Actinomycetota</taxon>
        <taxon>Actinomycetes</taxon>
        <taxon>Pseudonocardiales</taxon>
        <taxon>Pseudonocardiaceae</taxon>
        <taxon>Amycolatopsis</taxon>
    </lineage>
</organism>